<evidence type="ECO:0000256" key="1">
    <source>
        <dbReference type="SAM" id="MobiDB-lite"/>
    </source>
</evidence>
<evidence type="ECO:0000313" key="2">
    <source>
        <dbReference type="EMBL" id="GMH29124.1"/>
    </source>
</evidence>
<dbReference type="Proteomes" id="UP001279734">
    <property type="component" value="Unassembled WGS sequence"/>
</dbReference>
<accession>A0AAD3TH66</accession>
<comment type="caution">
    <text evidence="2">The sequence shown here is derived from an EMBL/GenBank/DDBJ whole genome shotgun (WGS) entry which is preliminary data.</text>
</comment>
<gene>
    <name evidence="2" type="ORF">Nepgr_030967</name>
</gene>
<evidence type="ECO:0000313" key="3">
    <source>
        <dbReference type="Proteomes" id="UP001279734"/>
    </source>
</evidence>
<name>A0AAD3TH66_NEPGR</name>
<keyword evidence="3" id="KW-1185">Reference proteome</keyword>
<protein>
    <submittedName>
        <fullName evidence="2">Uncharacterized protein</fullName>
    </submittedName>
</protein>
<feature type="region of interest" description="Disordered" evidence="1">
    <location>
        <begin position="117"/>
        <end position="149"/>
    </location>
</feature>
<feature type="compositionally biased region" description="Basic and acidic residues" evidence="1">
    <location>
        <begin position="192"/>
        <end position="209"/>
    </location>
</feature>
<dbReference type="EMBL" id="BSYO01000035">
    <property type="protein sequence ID" value="GMH29124.1"/>
    <property type="molecule type" value="Genomic_DNA"/>
</dbReference>
<reference evidence="2" key="1">
    <citation type="submission" date="2023-05" db="EMBL/GenBank/DDBJ databases">
        <title>Nepenthes gracilis genome sequencing.</title>
        <authorList>
            <person name="Fukushima K."/>
        </authorList>
    </citation>
    <scope>NUCLEOTIDE SEQUENCE</scope>
    <source>
        <strain evidence="2">SING2019-196</strain>
    </source>
</reference>
<proteinExistence type="predicted"/>
<organism evidence="2 3">
    <name type="scientific">Nepenthes gracilis</name>
    <name type="common">Slender pitcher plant</name>
    <dbReference type="NCBI Taxonomy" id="150966"/>
    <lineage>
        <taxon>Eukaryota</taxon>
        <taxon>Viridiplantae</taxon>
        <taxon>Streptophyta</taxon>
        <taxon>Embryophyta</taxon>
        <taxon>Tracheophyta</taxon>
        <taxon>Spermatophyta</taxon>
        <taxon>Magnoliopsida</taxon>
        <taxon>eudicotyledons</taxon>
        <taxon>Gunneridae</taxon>
        <taxon>Pentapetalae</taxon>
        <taxon>Caryophyllales</taxon>
        <taxon>Nepenthaceae</taxon>
        <taxon>Nepenthes</taxon>
    </lineage>
</organism>
<sequence length="246" mass="27590">MAAHEINHSYDDPMVMVVENIAYPNTYDRMHASYRSEGNAENSTILQNTAESIAVESNERETRGLSLHSTVAEGKLETCYEVPVLVPGLIPCFEMETKDVSREDGLKCDFDTSAYADNAVPEIDQGNRNELPPNEEKNESGIDDGNPQNEVLTEAVIDHGRKPCDVEPVREATNLRKDEDPNEVLTEAVIDDGLKPCDDEPGRENTNSREDEDPNDSNSVQNTLLKNDINWSQKTLKKLLNRLRFL</sequence>
<feature type="region of interest" description="Disordered" evidence="1">
    <location>
        <begin position="189"/>
        <end position="223"/>
    </location>
</feature>
<dbReference type="AlphaFoldDB" id="A0AAD3TH66"/>